<dbReference type="Proteomes" id="UP000712007">
    <property type="component" value="Unassembled WGS sequence"/>
</dbReference>
<keyword evidence="8 14" id="KW-0658">Purine biosynthesis</keyword>
<evidence type="ECO:0000256" key="6">
    <source>
        <dbReference type="ARBA" id="ARBA00022723"/>
    </source>
</evidence>
<reference evidence="17" key="2">
    <citation type="journal article" date="2021" name="PeerJ">
        <title>Extensive microbial diversity within the chicken gut microbiome revealed by metagenomics and culture.</title>
        <authorList>
            <person name="Gilroy R."/>
            <person name="Ravi A."/>
            <person name="Getino M."/>
            <person name="Pursley I."/>
            <person name="Horton D.L."/>
            <person name="Alikhan N.F."/>
            <person name="Baker D."/>
            <person name="Gharbi K."/>
            <person name="Hall N."/>
            <person name="Watson M."/>
            <person name="Adriaenssens E.M."/>
            <person name="Foster-Nyarko E."/>
            <person name="Jarju S."/>
            <person name="Secka A."/>
            <person name="Antonio M."/>
            <person name="Oren A."/>
            <person name="Chaudhuri R.R."/>
            <person name="La Ragione R."/>
            <person name="Hildebrand F."/>
            <person name="Pallen M.J."/>
        </authorList>
    </citation>
    <scope>NUCLEOTIDE SEQUENCE</scope>
    <source>
        <strain evidence="17">3924</strain>
    </source>
</reference>
<dbReference type="InterPro" id="IPR037123">
    <property type="entry name" value="PRibGlycinamide_synth_C_sf"/>
</dbReference>
<comment type="pathway">
    <text evidence="3 14">Purine metabolism; IMP biosynthesis via de novo pathway; N(1)-(5-phospho-D-ribosyl)glycinamide from 5-phospho-alpha-D-ribose 1-diphosphate: step 2/2.</text>
</comment>
<dbReference type="GO" id="GO:0046872">
    <property type="term" value="F:metal ion binding"/>
    <property type="evidence" value="ECO:0007669"/>
    <property type="project" value="UniProtKB-KW"/>
</dbReference>
<dbReference type="SUPFAM" id="SSF52440">
    <property type="entry name" value="PreATP-grasp domain"/>
    <property type="match status" value="1"/>
</dbReference>
<dbReference type="HAMAP" id="MF_00138">
    <property type="entry name" value="GARS"/>
    <property type="match status" value="1"/>
</dbReference>
<dbReference type="GO" id="GO:0006189">
    <property type="term" value="P:'de novo' IMP biosynthetic process"/>
    <property type="evidence" value="ECO:0007669"/>
    <property type="project" value="UniProtKB-UniRule"/>
</dbReference>
<keyword evidence="7 15" id="KW-0547">Nucleotide-binding</keyword>
<dbReference type="EC" id="6.3.4.13" evidence="4 14"/>
<name>A0A940IES6_9BACT</name>
<dbReference type="Gene3D" id="3.30.1490.20">
    <property type="entry name" value="ATP-grasp fold, A domain"/>
    <property type="match status" value="1"/>
</dbReference>
<evidence type="ECO:0000313" key="17">
    <source>
        <dbReference type="EMBL" id="MBO8439786.1"/>
    </source>
</evidence>
<keyword evidence="6" id="KW-0479">Metal-binding</keyword>
<dbReference type="InterPro" id="IPR016185">
    <property type="entry name" value="PreATP-grasp_dom_sf"/>
</dbReference>
<dbReference type="InterPro" id="IPR011054">
    <property type="entry name" value="Rudment_hybrid_motif"/>
</dbReference>
<dbReference type="SMART" id="SM01209">
    <property type="entry name" value="GARS_A"/>
    <property type="match status" value="1"/>
</dbReference>
<dbReference type="GO" id="GO:0005524">
    <property type="term" value="F:ATP binding"/>
    <property type="evidence" value="ECO:0007669"/>
    <property type="project" value="UniProtKB-UniRule"/>
</dbReference>
<dbReference type="PANTHER" id="PTHR43472:SF1">
    <property type="entry name" value="PHOSPHORIBOSYLAMINE--GLYCINE LIGASE, CHLOROPLASTIC"/>
    <property type="match status" value="1"/>
</dbReference>
<organism evidence="17 18">
    <name type="scientific">Candidatus Aphodosoma intestinipullorum</name>
    <dbReference type="NCBI Taxonomy" id="2840674"/>
    <lineage>
        <taxon>Bacteria</taxon>
        <taxon>Pseudomonadati</taxon>
        <taxon>Bacteroidota</taxon>
        <taxon>Bacteroidia</taxon>
        <taxon>Bacteroidales</taxon>
        <taxon>Candidatus Aphodosoma</taxon>
    </lineage>
</organism>
<evidence type="ECO:0000256" key="1">
    <source>
        <dbReference type="ARBA" id="ARBA00001936"/>
    </source>
</evidence>
<dbReference type="GO" id="GO:0009113">
    <property type="term" value="P:purine nucleobase biosynthetic process"/>
    <property type="evidence" value="ECO:0007669"/>
    <property type="project" value="InterPro"/>
</dbReference>
<dbReference type="FunFam" id="3.40.50.20:FF:000006">
    <property type="entry name" value="Phosphoribosylamine--glycine ligase, chloroplastic"/>
    <property type="match status" value="1"/>
</dbReference>
<dbReference type="Gene3D" id="3.90.600.10">
    <property type="entry name" value="Phosphoribosylglycinamide synthetase, C-terminal domain"/>
    <property type="match status" value="1"/>
</dbReference>
<dbReference type="SMART" id="SM01210">
    <property type="entry name" value="GARS_C"/>
    <property type="match status" value="1"/>
</dbReference>
<dbReference type="PROSITE" id="PS00184">
    <property type="entry name" value="GARS"/>
    <property type="match status" value="1"/>
</dbReference>
<dbReference type="GO" id="GO:0004637">
    <property type="term" value="F:phosphoribosylamine-glycine ligase activity"/>
    <property type="evidence" value="ECO:0007669"/>
    <property type="project" value="UniProtKB-UniRule"/>
</dbReference>
<dbReference type="SUPFAM" id="SSF56059">
    <property type="entry name" value="Glutathione synthetase ATP-binding domain-like"/>
    <property type="match status" value="1"/>
</dbReference>
<comment type="caution">
    <text evidence="17">The sequence shown here is derived from an EMBL/GenBank/DDBJ whole genome shotgun (WGS) entry which is preliminary data.</text>
</comment>
<evidence type="ECO:0000256" key="7">
    <source>
        <dbReference type="ARBA" id="ARBA00022741"/>
    </source>
</evidence>
<protein>
    <recommendedName>
        <fullName evidence="4 14">Phosphoribosylamine--glycine ligase</fullName>
        <ecNumber evidence="4 14">6.3.4.13</ecNumber>
    </recommendedName>
    <alternativeName>
        <fullName evidence="14">GARS</fullName>
    </alternativeName>
    <alternativeName>
        <fullName evidence="12 14">Glycinamide ribonucleotide synthetase</fullName>
    </alternativeName>
    <alternativeName>
        <fullName evidence="13 14">Phosphoribosylglycinamide synthetase</fullName>
    </alternativeName>
</protein>
<evidence type="ECO:0000259" key="16">
    <source>
        <dbReference type="PROSITE" id="PS50975"/>
    </source>
</evidence>
<evidence type="ECO:0000256" key="8">
    <source>
        <dbReference type="ARBA" id="ARBA00022755"/>
    </source>
</evidence>
<comment type="catalytic activity">
    <reaction evidence="14">
        <text>5-phospho-beta-D-ribosylamine + glycine + ATP = N(1)-(5-phospho-beta-D-ribosyl)glycinamide + ADP + phosphate + H(+)</text>
        <dbReference type="Rhea" id="RHEA:17453"/>
        <dbReference type="ChEBI" id="CHEBI:15378"/>
        <dbReference type="ChEBI" id="CHEBI:30616"/>
        <dbReference type="ChEBI" id="CHEBI:43474"/>
        <dbReference type="ChEBI" id="CHEBI:57305"/>
        <dbReference type="ChEBI" id="CHEBI:58681"/>
        <dbReference type="ChEBI" id="CHEBI:143788"/>
        <dbReference type="ChEBI" id="CHEBI:456216"/>
        <dbReference type="EC" id="6.3.4.13"/>
    </reaction>
</comment>
<sequence>MTVLVVGGGGREHAIVDALSRSKRVSKIYAAPGNAGIAEQAECVAIKDTDVEALLAFAKERSVDLTVVGPEAALAAGIVDRFQEEGLKIFGPTRAATRIESSKEFAKNLMKKHGIPTAAYEVFSDYQAAMDYVKEQGLPIVLKYDGLAAGKGVVIAETMDEAEGALRDMLLNDKFGHGKVVVEECLTGPEFSFMCFVSNDKVFPMVTVQDHKRAYDGDKGPNTGGMGAYSPLPFITKEDEEYAYNHIMCATANAMIAEGCPFKGVLYGGLMKTPKGIKVIEFNARFGDPETEVVLPRLKSDIADVFMSVIEGRNVTLEWDKRAAMGIVLASKGYPGDYQKGFEIEGVDSVDGTVYHMGTARKDGHLVTNGGRVLFVTVMADTLKEAREKANEEIAKIKCENLFHRTDIGWQAIR</sequence>
<evidence type="ECO:0000256" key="11">
    <source>
        <dbReference type="ARBA" id="ARBA00038345"/>
    </source>
</evidence>
<comment type="cofactor">
    <cofactor evidence="1">
        <name>Mn(2+)</name>
        <dbReference type="ChEBI" id="CHEBI:29035"/>
    </cofactor>
</comment>
<evidence type="ECO:0000256" key="5">
    <source>
        <dbReference type="ARBA" id="ARBA00022598"/>
    </source>
</evidence>
<dbReference type="InterPro" id="IPR020561">
    <property type="entry name" value="PRibGlycinamid_synth_ATP-grasp"/>
</dbReference>
<evidence type="ECO:0000256" key="10">
    <source>
        <dbReference type="ARBA" id="ARBA00023211"/>
    </source>
</evidence>
<evidence type="ECO:0000256" key="12">
    <source>
        <dbReference type="ARBA" id="ARBA00042242"/>
    </source>
</evidence>
<evidence type="ECO:0000256" key="13">
    <source>
        <dbReference type="ARBA" id="ARBA00042864"/>
    </source>
</evidence>
<evidence type="ECO:0000313" key="18">
    <source>
        <dbReference type="Proteomes" id="UP000712007"/>
    </source>
</evidence>
<keyword evidence="5 14" id="KW-0436">Ligase</keyword>
<dbReference type="EMBL" id="JADIMV010000066">
    <property type="protein sequence ID" value="MBO8439786.1"/>
    <property type="molecule type" value="Genomic_DNA"/>
</dbReference>
<dbReference type="InterPro" id="IPR020559">
    <property type="entry name" value="PRibGlycinamide_synth_CS"/>
</dbReference>
<evidence type="ECO:0000256" key="4">
    <source>
        <dbReference type="ARBA" id="ARBA00013255"/>
    </source>
</evidence>
<dbReference type="InterPro" id="IPR013815">
    <property type="entry name" value="ATP_grasp_subdomain_1"/>
</dbReference>
<dbReference type="PANTHER" id="PTHR43472">
    <property type="entry name" value="PHOSPHORIBOSYLAMINE--GLYCINE LIGASE"/>
    <property type="match status" value="1"/>
</dbReference>
<comment type="similarity">
    <text evidence="11 14">Belongs to the GARS family.</text>
</comment>
<dbReference type="Pfam" id="PF02844">
    <property type="entry name" value="GARS_N"/>
    <property type="match status" value="1"/>
</dbReference>
<comment type="cofactor">
    <cofactor evidence="2">
        <name>Mg(2+)</name>
        <dbReference type="ChEBI" id="CHEBI:18420"/>
    </cofactor>
</comment>
<evidence type="ECO:0000256" key="14">
    <source>
        <dbReference type="HAMAP-Rule" id="MF_00138"/>
    </source>
</evidence>
<dbReference type="Pfam" id="PF02843">
    <property type="entry name" value="GARS_C"/>
    <property type="match status" value="1"/>
</dbReference>
<evidence type="ECO:0000256" key="9">
    <source>
        <dbReference type="ARBA" id="ARBA00022840"/>
    </source>
</evidence>
<dbReference type="AlphaFoldDB" id="A0A940IES6"/>
<keyword evidence="9 15" id="KW-0067">ATP-binding</keyword>
<reference evidence="17" key="1">
    <citation type="submission" date="2020-10" db="EMBL/GenBank/DDBJ databases">
        <authorList>
            <person name="Gilroy R."/>
        </authorList>
    </citation>
    <scope>NUCLEOTIDE SEQUENCE</scope>
    <source>
        <strain evidence="17">3924</strain>
    </source>
</reference>
<dbReference type="NCBIfam" id="TIGR00877">
    <property type="entry name" value="purD"/>
    <property type="match status" value="1"/>
</dbReference>
<dbReference type="InterPro" id="IPR020562">
    <property type="entry name" value="PRibGlycinamide_synth_N"/>
</dbReference>
<keyword evidence="10" id="KW-0464">Manganese</keyword>
<dbReference type="PROSITE" id="PS50975">
    <property type="entry name" value="ATP_GRASP"/>
    <property type="match status" value="1"/>
</dbReference>
<evidence type="ECO:0000256" key="2">
    <source>
        <dbReference type="ARBA" id="ARBA00001946"/>
    </source>
</evidence>
<dbReference type="InterPro" id="IPR011761">
    <property type="entry name" value="ATP-grasp"/>
</dbReference>
<dbReference type="SUPFAM" id="SSF51246">
    <property type="entry name" value="Rudiment single hybrid motif"/>
    <property type="match status" value="1"/>
</dbReference>
<dbReference type="FunFam" id="3.90.600.10:FF:000001">
    <property type="entry name" value="Trifunctional purine biosynthetic protein adenosine-3"/>
    <property type="match status" value="1"/>
</dbReference>
<dbReference type="InterPro" id="IPR000115">
    <property type="entry name" value="PRibGlycinamide_synth"/>
</dbReference>
<dbReference type="Gene3D" id="3.40.50.20">
    <property type="match status" value="1"/>
</dbReference>
<dbReference type="Gene3D" id="3.30.470.20">
    <property type="entry name" value="ATP-grasp fold, B domain"/>
    <property type="match status" value="1"/>
</dbReference>
<evidence type="ECO:0000256" key="3">
    <source>
        <dbReference type="ARBA" id="ARBA00005174"/>
    </source>
</evidence>
<dbReference type="Pfam" id="PF01071">
    <property type="entry name" value="GARS_A"/>
    <property type="match status" value="1"/>
</dbReference>
<gene>
    <name evidence="14 17" type="primary">purD</name>
    <name evidence="17" type="ORF">IAC51_03960</name>
</gene>
<proteinExistence type="inferred from homology"/>
<feature type="domain" description="ATP-grasp" evidence="16">
    <location>
        <begin position="107"/>
        <end position="311"/>
    </location>
</feature>
<accession>A0A940IES6</accession>
<evidence type="ECO:0000256" key="15">
    <source>
        <dbReference type="PROSITE-ProRule" id="PRU00409"/>
    </source>
</evidence>
<dbReference type="InterPro" id="IPR020560">
    <property type="entry name" value="PRibGlycinamide_synth_C-dom"/>
</dbReference>